<dbReference type="GeneID" id="9942523"/>
<dbReference type="AlphaFoldDB" id="A0A1S0U2J1"/>
<evidence type="ECO:0000313" key="1">
    <source>
        <dbReference type="EMBL" id="EFO23367.1"/>
    </source>
</evidence>
<dbReference type="KEGG" id="loa:LOAG_05114"/>
<gene>
    <name evidence="1" type="ORF">LOAG_05114</name>
</gene>
<organism evidence="1">
    <name type="scientific">Loa loa</name>
    <name type="common">Eye worm</name>
    <name type="synonym">Filaria loa</name>
    <dbReference type="NCBI Taxonomy" id="7209"/>
    <lineage>
        <taxon>Eukaryota</taxon>
        <taxon>Metazoa</taxon>
        <taxon>Ecdysozoa</taxon>
        <taxon>Nematoda</taxon>
        <taxon>Chromadorea</taxon>
        <taxon>Rhabditida</taxon>
        <taxon>Spirurina</taxon>
        <taxon>Spiruromorpha</taxon>
        <taxon>Filarioidea</taxon>
        <taxon>Onchocercidae</taxon>
        <taxon>Loa</taxon>
    </lineage>
</organism>
<protein>
    <submittedName>
        <fullName evidence="1">Uncharacterized protein</fullName>
    </submittedName>
</protein>
<accession>A0A1S0U2J1</accession>
<dbReference type="EMBL" id="JH712099">
    <property type="protein sequence ID" value="EFO23367.1"/>
    <property type="molecule type" value="Genomic_DNA"/>
</dbReference>
<dbReference type="CTD" id="9942523"/>
<proteinExistence type="predicted"/>
<sequence length="113" mass="13296">MFCPIQTYLPCQTISSENFEKNWLNGEFEHKQAFRVFGAQSRIKTEWKKKYYLQELIVLIIQALMFSMTEIRCAGYSNTVVINNQQRQSITGNNEQYKLYHKCENSPNTSLSL</sequence>
<dbReference type="RefSeq" id="XP_003140699.1">
    <property type="nucleotide sequence ID" value="XM_003140651.1"/>
</dbReference>
<dbReference type="InParanoid" id="A0A1S0U2J1"/>
<name>A0A1S0U2J1_LOALO</name>
<reference evidence="1" key="1">
    <citation type="submission" date="2012-04" db="EMBL/GenBank/DDBJ databases">
        <title>The Genome Sequence of Loa loa.</title>
        <authorList>
            <consortium name="The Broad Institute Genome Sequencing Platform"/>
            <consortium name="Broad Institute Genome Sequencing Center for Infectious Disease"/>
            <person name="Nutman T.B."/>
            <person name="Fink D.L."/>
            <person name="Russ C."/>
            <person name="Young S."/>
            <person name="Zeng Q."/>
            <person name="Gargeya S."/>
            <person name="Alvarado L."/>
            <person name="Berlin A."/>
            <person name="Chapman S.B."/>
            <person name="Chen Z."/>
            <person name="Freedman E."/>
            <person name="Gellesch M."/>
            <person name="Goldberg J."/>
            <person name="Griggs A."/>
            <person name="Gujja S."/>
            <person name="Heilman E.R."/>
            <person name="Heiman D."/>
            <person name="Howarth C."/>
            <person name="Mehta T."/>
            <person name="Neiman D."/>
            <person name="Pearson M."/>
            <person name="Roberts A."/>
            <person name="Saif S."/>
            <person name="Shea T."/>
            <person name="Shenoy N."/>
            <person name="Sisk P."/>
            <person name="Stolte C."/>
            <person name="Sykes S."/>
            <person name="White J."/>
            <person name="Yandava C."/>
            <person name="Haas B."/>
            <person name="Henn M.R."/>
            <person name="Nusbaum C."/>
            <person name="Birren B."/>
        </authorList>
    </citation>
    <scope>NUCLEOTIDE SEQUENCE [LARGE SCALE GENOMIC DNA]</scope>
</reference>